<dbReference type="SUPFAM" id="SSF51445">
    <property type="entry name" value="(Trans)glycosidases"/>
    <property type="match status" value="1"/>
</dbReference>
<dbReference type="GO" id="GO:0044550">
    <property type="term" value="P:secondary metabolite biosynthetic process"/>
    <property type="evidence" value="ECO:0007669"/>
    <property type="project" value="UniProtKB-ARBA"/>
</dbReference>
<evidence type="ECO:0000313" key="6">
    <source>
        <dbReference type="Proteomes" id="UP000452235"/>
    </source>
</evidence>
<dbReference type="PROSITE" id="PS00061">
    <property type="entry name" value="ADH_SHORT"/>
    <property type="match status" value="1"/>
</dbReference>
<reference evidence="5 6" key="1">
    <citation type="submission" date="2020-01" db="EMBL/GenBank/DDBJ databases">
        <title>Aspergillus terreus IFO 6365 whole genome shotgun sequence.</title>
        <authorList>
            <person name="Kanamasa S."/>
            <person name="Takahashi H."/>
        </authorList>
    </citation>
    <scope>NUCLEOTIDE SEQUENCE [LARGE SCALE GENOMIC DNA]</scope>
    <source>
        <strain evidence="5 6">IFO 6365</strain>
    </source>
</reference>
<dbReference type="PROSITE" id="PS51910">
    <property type="entry name" value="GH18_2"/>
    <property type="match status" value="1"/>
</dbReference>
<comment type="similarity">
    <text evidence="1">Belongs to the short-chain dehydrogenases/reductases (SDR) family.</text>
</comment>
<dbReference type="PRINTS" id="PR00080">
    <property type="entry name" value="SDRFAMILY"/>
</dbReference>
<name>A0A5M3ZAG3_ASPTE</name>
<evidence type="ECO:0000256" key="4">
    <source>
        <dbReference type="SAM" id="MobiDB-lite"/>
    </source>
</evidence>
<dbReference type="Pfam" id="PF00704">
    <property type="entry name" value="Glyco_hydro_18"/>
    <property type="match status" value="1"/>
</dbReference>
<dbReference type="PRINTS" id="PR00081">
    <property type="entry name" value="GDHRDH"/>
</dbReference>
<dbReference type="Gene3D" id="3.20.20.80">
    <property type="entry name" value="Glycosidases"/>
    <property type="match status" value="1"/>
</dbReference>
<dbReference type="InterPro" id="IPR020904">
    <property type="entry name" value="Sc_DH/Rdtase_CS"/>
</dbReference>
<proteinExistence type="inferred from homology"/>
<keyword evidence="3" id="KW-0560">Oxidoreductase</keyword>
<dbReference type="AlphaFoldDB" id="A0A5M3ZAG3"/>
<dbReference type="Pfam" id="PF00106">
    <property type="entry name" value="adh_short"/>
    <property type="match status" value="1"/>
</dbReference>
<dbReference type="Gene3D" id="3.40.50.720">
    <property type="entry name" value="NAD(P)-binding Rossmann-like Domain"/>
    <property type="match status" value="1"/>
</dbReference>
<comment type="caution">
    <text evidence="5">The sequence shown here is derived from an EMBL/GenBank/DDBJ whole genome shotgun (WGS) entry which is preliminary data.</text>
</comment>
<protein>
    <submittedName>
        <fullName evidence="5">Class III chitinase</fullName>
    </submittedName>
</protein>
<dbReference type="GO" id="GO:0050664">
    <property type="term" value="F:oxidoreductase activity, acting on NAD(P)H, oxygen as acceptor"/>
    <property type="evidence" value="ECO:0007669"/>
    <property type="project" value="TreeGrafter"/>
</dbReference>
<dbReference type="CDD" id="cd06546">
    <property type="entry name" value="GH18_CTS3_chitinase"/>
    <property type="match status" value="1"/>
</dbReference>
<dbReference type="GO" id="GO:0016616">
    <property type="term" value="F:oxidoreductase activity, acting on the CH-OH group of donors, NAD or NADP as acceptor"/>
    <property type="evidence" value="ECO:0007669"/>
    <property type="project" value="UniProtKB-ARBA"/>
</dbReference>
<dbReference type="InterPro" id="IPR017853">
    <property type="entry name" value="GH"/>
</dbReference>
<dbReference type="InterPro" id="IPR001223">
    <property type="entry name" value="Glyco_hydro18_cat"/>
</dbReference>
<dbReference type="GO" id="GO:0005975">
    <property type="term" value="P:carbohydrate metabolic process"/>
    <property type="evidence" value="ECO:0007669"/>
    <property type="project" value="InterPro"/>
</dbReference>
<dbReference type="VEuPathDB" id="FungiDB:ATEG_08022"/>
<dbReference type="InterPro" id="IPR002347">
    <property type="entry name" value="SDR_fam"/>
</dbReference>
<keyword evidence="2" id="KW-0521">NADP</keyword>
<evidence type="ECO:0000256" key="1">
    <source>
        <dbReference type="ARBA" id="ARBA00006484"/>
    </source>
</evidence>
<feature type="region of interest" description="Disordered" evidence="4">
    <location>
        <begin position="1"/>
        <end position="23"/>
    </location>
</feature>
<dbReference type="Proteomes" id="UP000452235">
    <property type="component" value="Unassembled WGS sequence"/>
</dbReference>
<dbReference type="VEuPathDB" id="FungiDB:ATEG_08023"/>
<evidence type="ECO:0000313" key="5">
    <source>
        <dbReference type="EMBL" id="GFF20303.1"/>
    </source>
</evidence>
<evidence type="ECO:0000256" key="3">
    <source>
        <dbReference type="ARBA" id="ARBA00023002"/>
    </source>
</evidence>
<dbReference type="EMBL" id="BLJY01000012">
    <property type="protein sequence ID" value="GFF20303.1"/>
    <property type="molecule type" value="Genomic_DNA"/>
</dbReference>
<dbReference type="PANTHER" id="PTHR43008">
    <property type="entry name" value="BENZIL REDUCTASE"/>
    <property type="match status" value="1"/>
</dbReference>
<keyword evidence="6" id="KW-1185">Reference proteome</keyword>
<accession>A0A5M3ZAG3</accession>
<organism evidence="5 6">
    <name type="scientific">Aspergillus terreus</name>
    <dbReference type="NCBI Taxonomy" id="33178"/>
    <lineage>
        <taxon>Eukaryota</taxon>
        <taxon>Fungi</taxon>
        <taxon>Dikarya</taxon>
        <taxon>Ascomycota</taxon>
        <taxon>Pezizomycotina</taxon>
        <taxon>Eurotiomycetes</taxon>
        <taxon>Eurotiomycetidae</taxon>
        <taxon>Eurotiales</taxon>
        <taxon>Aspergillaceae</taxon>
        <taxon>Aspergillus</taxon>
        <taxon>Aspergillus subgen. Circumdati</taxon>
    </lineage>
</organism>
<dbReference type="InterPro" id="IPR036291">
    <property type="entry name" value="NAD(P)-bd_dom_sf"/>
</dbReference>
<dbReference type="PANTHER" id="PTHR43008:SF10">
    <property type="entry name" value="CHAIN DEHYDROGENASE_OXIDOREDUCTASE, PUTATIVE (AFU_ORTHOLOGUE AFUA_2G15740)-RELATED"/>
    <property type="match status" value="1"/>
</dbReference>
<gene>
    <name evidence="5" type="ORF">ATEIFO6365_0012005900</name>
</gene>
<evidence type="ECO:0000256" key="2">
    <source>
        <dbReference type="ARBA" id="ARBA00022857"/>
    </source>
</evidence>
<dbReference type="CDD" id="cd05233">
    <property type="entry name" value="SDR_c"/>
    <property type="match status" value="1"/>
</dbReference>
<dbReference type="SUPFAM" id="SSF51735">
    <property type="entry name" value="NAD(P)-binding Rossmann-fold domains"/>
    <property type="match status" value="1"/>
</dbReference>
<dbReference type="OrthoDB" id="3012298at2759"/>
<sequence length="537" mass="58864">MSTDTVPPEVKSNPSTPTRHAPRKVYPNFSLQDRAYIITGGGRGLGLVLAEAIAQAGAAAHCLDRLPEPDPEFLLAQEDAQHHKGSLHYHHVDVRIGDELDQTAAAVVSQHGRLDGLVAAAGVQQLKEAVNYTSKDVTEMLDVNYTGVFMSANAVARQMITRKHSGSIVLVASMSGIVANKGLNSPVYNSSKAAVIQLARNLAMEWGKHGIRVNALCPGHIVTPMVQKNFEEVPGLRETWEDRGQYVSMMPLIQHNTGITHIIIAAFHLNAEPGHITLNDDPPDHSMYDPLWSEAPLVKQSGVRIMGMLGGAAQGSFRCLDGDLEKFECYYRPLLDVIRRHQLDGLDLDVEEEMSLSGIIRLIDRLKSDLGDGFIVTLAPVAAALLGIGNLSGFDYRELEQQRSSKISWYNTQFYNGWGLADDPRMYSAIIAQGWSPQRVVYGLLTNPGNGSQGYVPPETLAAVLGVLVEQYPNFGGVMGWEYFNSQPGEREKPWQWAAQMSLIMKMKDVVTAAQQLLSGPMAASLMSLLRDMANQR</sequence>